<comment type="function">
    <text evidence="8">Involved in the biosynthesis of the chorismate, which leads to the biosynthesis of aromatic amino acids. Catalyzes the reversible NADPH linked reduction of 3-dehydroshikimate (DHSA) to yield shikimate (SA).</text>
</comment>
<feature type="binding site" evidence="8">
    <location>
        <position position="76"/>
    </location>
    <ligand>
        <name>NADP(+)</name>
        <dbReference type="ChEBI" id="CHEBI:58349"/>
    </ligand>
</feature>
<evidence type="ECO:0000256" key="8">
    <source>
        <dbReference type="HAMAP-Rule" id="MF_00222"/>
    </source>
</evidence>
<keyword evidence="6 8" id="KW-0057">Aromatic amino acid biosynthesis</keyword>
<dbReference type="Gene3D" id="3.40.50.10860">
    <property type="entry name" value="Leucine Dehydrogenase, chain A, domain 1"/>
    <property type="match status" value="1"/>
</dbReference>
<feature type="domain" description="Quinate/shikimate 5-dehydrogenase/glutamyl-tRNA reductase" evidence="9">
    <location>
        <begin position="117"/>
        <end position="192"/>
    </location>
</feature>
<keyword evidence="4 8" id="KW-0521">NADP</keyword>
<comment type="similarity">
    <text evidence="8">Belongs to the shikimate dehydrogenase family.</text>
</comment>
<name>A0A2V3WEM9_9BACI</name>
<evidence type="ECO:0000256" key="7">
    <source>
        <dbReference type="ARBA" id="ARBA00049442"/>
    </source>
</evidence>
<feature type="binding site" evidence="8">
    <location>
        <position position="60"/>
    </location>
    <ligand>
        <name>shikimate</name>
        <dbReference type="ChEBI" id="CHEBI:36208"/>
    </ligand>
</feature>
<dbReference type="NCBIfam" id="NF001310">
    <property type="entry name" value="PRK00258.1-2"/>
    <property type="match status" value="1"/>
</dbReference>
<feature type="binding site" evidence="8">
    <location>
        <position position="85"/>
    </location>
    <ligand>
        <name>shikimate</name>
        <dbReference type="ChEBI" id="CHEBI:36208"/>
    </ligand>
</feature>
<gene>
    <name evidence="8" type="primary">aroE</name>
    <name evidence="12" type="ORF">DES38_10424</name>
</gene>
<dbReference type="InterPro" id="IPR011342">
    <property type="entry name" value="Shikimate_DH"/>
</dbReference>
<evidence type="ECO:0000256" key="6">
    <source>
        <dbReference type="ARBA" id="ARBA00023141"/>
    </source>
</evidence>
<dbReference type="PANTHER" id="PTHR21089">
    <property type="entry name" value="SHIKIMATE DEHYDROGENASE"/>
    <property type="match status" value="1"/>
</dbReference>
<feature type="binding site" evidence="8">
    <location>
        <position position="220"/>
    </location>
    <ligand>
        <name>shikimate</name>
        <dbReference type="ChEBI" id="CHEBI:36208"/>
    </ligand>
</feature>
<feature type="binding site" evidence="8">
    <location>
        <position position="218"/>
    </location>
    <ligand>
        <name>NADP(+)</name>
        <dbReference type="ChEBI" id="CHEBI:58349"/>
    </ligand>
</feature>
<dbReference type="InterPro" id="IPR046346">
    <property type="entry name" value="Aminoacid_DH-like_N_sf"/>
</dbReference>
<comment type="subunit">
    <text evidence="8">Homodimer.</text>
</comment>
<dbReference type="Pfam" id="PF08501">
    <property type="entry name" value="Shikimate_dh_N"/>
    <property type="match status" value="1"/>
</dbReference>
<feature type="binding site" evidence="8">
    <location>
        <begin position="126"/>
        <end position="130"/>
    </location>
    <ligand>
        <name>NADP(+)</name>
        <dbReference type="ChEBI" id="CHEBI:58349"/>
    </ligand>
</feature>
<evidence type="ECO:0000259" key="9">
    <source>
        <dbReference type="Pfam" id="PF01488"/>
    </source>
</evidence>
<comment type="pathway">
    <text evidence="1 8">Metabolic intermediate biosynthesis; chorismate biosynthesis; chorismate from D-erythrose 4-phosphate and phosphoenolpyruvate: step 4/7.</text>
</comment>
<dbReference type="NCBIfam" id="TIGR00507">
    <property type="entry name" value="aroE"/>
    <property type="match status" value="1"/>
</dbReference>
<dbReference type="Proteomes" id="UP000247922">
    <property type="component" value="Unassembled WGS sequence"/>
</dbReference>
<dbReference type="InterPro" id="IPR022893">
    <property type="entry name" value="Shikimate_DH_fam"/>
</dbReference>
<feature type="binding site" evidence="8">
    <location>
        <position position="241"/>
    </location>
    <ligand>
        <name>NADP(+)</name>
        <dbReference type="ChEBI" id="CHEBI:58349"/>
    </ligand>
</feature>
<dbReference type="GO" id="GO:0009423">
    <property type="term" value="P:chorismate biosynthetic process"/>
    <property type="evidence" value="ECO:0007669"/>
    <property type="project" value="UniProtKB-UniRule"/>
</dbReference>
<keyword evidence="13" id="KW-1185">Reference proteome</keyword>
<accession>A0A2V3WEM9</accession>
<dbReference type="HAMAP" id="MF_00222">
    <property type="entry name" value="Shikimate_DH_AroE"/>
    <property type="match status" value="1"/>
</dbReference>
<evidence type="ECO:0000256" key="2">
    <source>
        <dbReference type="ARBA" id="ARBA00012962"/>
    </source>
</evidence>
<reference evidence="12 13" key="1">
    <citation type="submission" date="2018-05" db="EMBL/GenBank/DDBJ databases">
        <title>Genomic Encyclopedia of Type Strains, Phase IV (KMG-IV): sequencing the most valuable type-strain genomes for metagenomic binning, comparative biology and taxonomic classification.</title>
        <authorList>
            <person name="Goeker M."/>
        </authorList>
    </citation>
    <scope>NUCLEOTIDE SEQUENCE [LARGE SCALE GENOMIC DNA]</scope>
    <source>
        <strain evidence="12 13">DSM 22440</strain>
    </source>
</reference>
<dbReference type="EC" id="1.1.1.25" evidence="2 8"/>
<evidence type="ECO:0000256" key="5">
    <source>
        <dbReference type="ARBA" id="ARBA00023002"/>
    </source>
</evidence>
<dbReference type="Pfam" id="PF18317">
    <property type="entry name" value="SDH_C"/>
    <property type="match status" value="1"/>
</dbReference>
<evidence type="ECO:0000313" key="12">
    <source>
        <dbReference type="EMBL" id="PXW91598.1"/>
    </source>
</evidence>
<dbReference type="CDD" id="cd01065">
    <property type="entry name" value="NAD_bind_Shikimate_DH"/>
    <property type="match status" value="1"/>
</dbReference>
<keyword evidence="5 8" id="KW-0560">Oxidoreductase</keyword>
<dbReference type="InterPro" id="IPR006151">
    <property type="entry name" value="Shikm_DH/Glu-tRNA_Rdtase"/>
</dbReference>
<organism evidence="12 13">
    <name type="scientific">Streptohalobacillus salinus</name>
    <dbReference type="NCBI Taxonomy" id="621096"/>
    <lineage>
        <taxon>Bacteria</taxon>
        <taxon>Bacillati</taxon>
        <taxon>Bacillota</taxon>
        <taxon>Bacilli</taxon>
        <taxon>Bacillales</taxon>
        <taxon>Bacillaceae</taxon>
        <taxon>Streptohalobacillus</taxon>
    </lineage>
</organism>
<feature type="binding site" evidence="8">
    <location>
        <begin position="150"/>
        <end position="155"/>
    </location>
    <ligand>
        <name>NADP(+)</name>
        <dbReference type="ChEBI" id="CHEBI:58349"/>
    </ligand>
</feature>
<evidence type="ECO:0000256" key="3">
    <source>
        <dbReference type="ARBA" id="ARBA00022605"/>
    </source>
</evidence>
<feature type="binding site" evidence="8">
    <location>
        <position position="248"/>
    </location>
    <ligand>
        <name>shikimate</name>
        <dbReference type="ChEBI" id="CHEBI:36208"/>
    </ligand>
</feature>
<dbReference type="PANTHER" id="PTHR21089:SF1">
    <property type="entry name" value="BIFUNCTIONAL 3-DEHYDROQUINATE DEHYDRATASE_SHIKIMATE DEHYDROGENASE, CHLOROPLASTIC"/>
    <property type="match status" value="1"/>
</dbReference>
<evidence type="ECO:0000259" key="11">
    <source>
        <dbReference type="Pfam" id="PF18317"/>
    </source>
</evidence>
<sequence length="277" mass="30945">MRLLLIGYPLGHSMSPWIHQQFISQHQLNASYHLKEIKPDQFAQTIAALKQSGIDGFNVTIPYKEKIIDYLDDMDETAKRIGAVNTVVCKDGKWSGYNTDGAGYLASLKQHFPDALHSDTRILIIGAGGASRGIVFALLNEPFQSLTVTNRTEARAQTLVEQLESDRLITVQSITEAEHNLKKFDLIINTTSVGMDPQSDELPLDLAQLQPQAIVSDIVYKPLKTKFLTEAESIGGQIHYGHEMLINQAKLSFQLWTGKITDLTPILPEYTKKIKLK</sequence>
<dbReference type="GO" id="GO:0005829">
    <property type="term" value="C:cytosol"/>
    <property type="evidence" value="ECO:0007669"/>
    <property type="project" value="TreeGrafter"/>
</dbReference>
<feature type="binding site" evidence="8">
    <location>
        <position position="100"/>
    </location>
    <ligand>
        <name>shikimate</name>
        <dbReference type="ChEBI" id="CHEBI:36208"/>
    </ligand>
</feature>
<feature type="domain" description="SDH C-terminal" evidence="11">
    <location>
        <begin position="241"/>
        <end position="259"/>
    </location>
</feature>
<dbReference type="GO" id="GO:0050661">
    <property type="term" value="F:NADP binding"/>
    <property type="evidence" value="ECO:0007669"/>
    <property type="project" value="InterPro"/>
</dbReference>
<feature type="binding site" evidence="8">
    <location>
        <begin position="13"/>
        <end position="15"/>
    </location>
    <ligand>
        <name>shikimate</name>
        <dbReference type="ChEBI" id="CHEBI:36208"/>
    </ligand>
</feature>
<protein>
    <recommendedName>
        <fullName evidence="2 8">Shikimate dehydrogenase (NADP(+))</fullName>
        <shortName evidence="8">SDH</shortName>
        <ecNumber evidence="2 8">1.1.1.25</ecNumber>
    </recommendedName>
</protein>
<comment type="caution">
    <text evidence="12">The sequence shown here is derived from an EMBL/GenBank/DDBJ whole genome shotgun (WGS) entry which is preliminary data.</text>
</comment>
<feature type="domain" description="Shikimate dehydrogenase substrate binding N-terminal" evidence="10">
    <location>
        <begin position="5"/>
        <end position="87"/>
    </location>
</feature>
<feature type="active site" description="Proton acceptor" evidence="8">
    <location>
        <position position="64"/>
    </location>
</feature>
<evidence type="ECO:0000256" key="4">
    <source>
        <dbReference type="ARBA" id="ARBA00022857"/>
    </source>
</evidence>
<dbReference type="GO" id="GO:0004764">
    <property type="term" value="F:shikimate 3-dehydrogenase (NADP+) activity"/>
    <property type="evidence" value="ECO:0007669"/>
    <property type="project" value="UniProtKB-UniRule"/>
</dbReference>
<evidence type="ECO:0000256" key="1">
    <source>
        <dbReference type="ARBA" id="ARBA00004871"/>
    </source>
</evidence>
<dbReference type="GO" id="GO:0009073">
    <property type="term" value="P:aromatic amino acid family biosynthetic process"/>
    <property type="evidence" value="ECO:0007669"/>
    <property type="project" value="UniProtKB-KW"/>
</dbReference>
<dbReference type="InterPro" id="IPR036291">
    <property type="entry name" value="NAD(P)-bd_dom_sf"/>
</dbReference>
<dbReference type="Gene3D" id="3.40.50.720">
    <property type="entry name" value="NAD(P)-binding Rossmann-like Domain"/>
    <property type="match status" value="1"/>
</dbReference>
<dbReference type="RefSeq" id="WP_110250902.1">
    <property type="nucleotide sequence ID" value="NZ_QJJR01000004.1"/>
</dbReference>
<dbReference type="SUPFAM" id="SSF51735">
    <property type="entry name" value="NAD(P)-binding Rossmann-fold domains"/>
    <property type="match status" value="1"/>
</dbReference>
<dbReference type="InterPro" id="IPR041121">
    <property type="entry name" value="SDH_C"/>
</dbReference>
<keyword evidence="3 8" id="KW-0028">Amino-acid biosynthesis</keyword>
<dbReference type="EMBL" id="QJJR01000004">
    <property type="protein sequence ID" value="PXW91598.1"/>
    <property type="molecule type" value="Genomic_DNA"/>
</dbReference>
<dbReference type="GO" id="GO:0019632">
    <property type="term" value="P:shikimate metabolic process"/>
    <property type="evidence" value="ECO:0007669"/>
    <property type="project" value="InterPro"/>
</dbReference>
<comment type="catalytic activity">
    <reaction evidence="7 8">
        <text>shikimate + NADP(+) = 3-dehydroshikimate + NADPH + H(+)</text>
        <dbReference type="Rhea" id="RHEA:17737"/>
        <dbReference type="ChEBI" id="CHEBI:15378"/>
        <dbReference type="ChEBI" id="CHEBI:16630"/>
        <dbReference type="ChEBI" id="CHEBI:36208"/>
        <dbReference type="ChEBI" id="CHEBI:57783"/>
        <dbReference type="ChEBI" id="CHEBI:58349"/>
        <dbReference type="EC" id="1.1.1.25"/>
    </reaction>
</comment>
<dbReference type="GO" id="GO:0008652">
    <property type="term" value="P:amino acid biosynthetic process"/>
    <property type="evidence" value="ECO:0007669"/>
    <property type="project" value="UniProtKB-KW"/>
</dbReference>
<dbReference type="Pfam" id="PF01488">
    <property type="entry name" value="Shikimate_DH"/>
    <property type="match status" value="1"/>
</dbReference>
<dbReference type="InterPro" id="IPR013708">
    <property type="entry name" value="Shikimate_DH-bd_N"/>
</dbReference>
<dbReference type="SUPFAM" id="SSF53223">
    <property type="entry name" value="Aminoacid dehydrogenase-like, N-terminal domain"/>
    <property type="match status" value="1"/>
</dbReference>
<evidence type="ECO:0000313" key="13">
    <source>
        <dbReference type="Proteomes" id="UP000247922"/>
    </source>
</evidence>
<dbReference type="AlphaFoldDB" id="A0A2V3WEM9"/>
<dbReference type="OrthoDB" id="9792692at2"/>
<evidence type="ECO:0000259" key="10">
    <source>
        <dbReference type="Pfam" id="PF08501"/>
    </source>
</evidence>
<dbReference type="UniPathway" id="UPA00053">
    <property type="reaction ID" value="UER00087"/>
</dbReference>
<proteinExistence type="inferred from homology"/>